<gene>
    <name evidence="2" type="ORF">GMBLW1_32170</name>
</gene>
<dbReference type="PANTHER" id="PTHR30441:SF8">
    <property type="entry name" value="DUF748 DOMAIN-CONTAINING PROTEIN"/>
    <property type="match status" value="1"/>
</dbReference>
<feature type="compositionally biased region" description="Low complexity" evidence="1">
    <location>
        <begin position="834"/>
        <end position="850"/>
    </location>
</feature>
<dbReference type="Proteomes" id="UP000464378">
    <property type="component" value="Chromosome"/>
</dbReference>
<sequence>MRTWMIRLVGLLVLVAGGFAAWSGYWYTRPDMVRALLIAKLSSKLPNVRVEVEEAHLRILGGIGFSNLRIFSKNPPPDMPERPMLEISRGSLQHDKQLLTQQGELHFHKMEIDSAIVRLTRLADGQFDWSQLQVVSTDDGKPLPTLVIRQASVQVLDHRTGSTPLARLDQLRATLLDDPPGQLRLELHAQSHPAGPIAVTAKVNRTPMQAQVTVDLPSIPIGDPLWEVAQRLAPEWIPDSPMPLKATARVNIQADYRPGTSIPLHYDAQVQLRNGTLDVPQSPLPIHGVEVELHAHDQSWELTRAEAKWGDATINLKIATQPDGSNPESIAAPAGLEGLPPMLLEKLRQIELHVRNLNLGPDLYRRLPPSLQSQWDTIDPVGKLNVDYKLTRETGRWLHRVTLRPDGMTIRYEDFRYPFSQTQGAIELTAASLDTWDAVVNIDTMAQTRPVTARGTVHRRGGPLMARLQMSGERIPLDDTLVNALPGNSPRFVRSLNATGEGDLVVDLFTLAGKPELHKIFRIRIHDATARYELFPLPLNNITGTVVIRPNPRDVLIPLTQEEKDNTDNDIIEIVDVRGYHRGSLVRLNGRKGPARVGAMVNLTLDAEQLPLDEAVANAVKPLKLEKTWRILAPTGQSTLHVKLGLHDRPLPKNAPPRKPGDLPFDPMQDLKVEMTVAGGAIQPKFFPYRMEQMRGKINYQFGQLLLTNLQATHHGSTLKIQQGEIRERADDGIWAKLQQITTDALPIDTDLVQALPSGLRRSVESLSPRGMVSLNLTEFVVDVPKGPLPASGAPSPAPGQPNSPVLPSIAPQIAPRDGSPILQTAAQVPIPSNDPANPGAANPGMANPGIASGRAALPATSPYDATGRAVRPAVLDEPTVYWDGSLGLHSVELQAGLTWQEMQGRIGCRGIWLGDRFGSTLGNLHIHSTTTLKQRVEDVRAQFEIHPNEPDVVKVLGHGRVYNGRLATEARMVMHPAGVLFDLDVTGVGLSLEEIARMNRLGPTVSMEGQAQARLYLGRILDLRTGKPLIKGNGSVDVENGRMLNLPKLIDLLKVLNMRAPDRTAFEEAHARFTILGDRMSVQQLDLLGNAISLGGEGEFDFARSRVKFEFYTIWSRMMKYWLSTPLGQVGASLSRELFKLEMEGDIFGELTYRKVAVPRVVDPLNRVMERMRSTRTGAAAPNAVDGAIDGPAERDDPAIAPTIAPPSNLPPEMSPNGIPGGVPNAVTPTIPVSGIGLDGSPIPAMPTVGRPISPMPASPMPATNSPSATERPMERSPLLPSWVPRLR</sequence>
<dbReference type="PANTHER" id="PTHR30441">
    <property type="entry name" value="DUF748 DOMAIN-CONTAINING PROTEIN"/>
    <property type="match status" value="1"/>
</dbReference>
<evidence type="ECO:0000313" key="2">
    <source>
        <dbReference type="EMBL" id="VIP00743.1"/>
    </source>
</evidence>
<dbReference type="KEGG" id="tim:GMBLW1_32170"/>
<dbReference type="InterPro" id="IPR052894">
    <property type="entry name" value="AsmA-related"/>
</dbReference>
<protein>
    <recommendedName>
        <fullName evidence="4">AsmA-like C-terminal domain-containing protein</fullName>
    </recommendedName>
</protein>
<dbReference type="GO" id="GO:0090313">
    <property type="term" value="P:regulation of protein targeting to membrane"/>
    <property type="evidence" value="ECO:0007669"/>
    <property type="project" value="TreeGrafter"/>
</dbReference>
<evidence type="ECO:0000313" key="3">
    <source>
        <dbReference type="Proteomes" id="UP000464378"/>
    </source>
</evidence>
<feature type="region of interest" description="Disordered" evidence="1">
    <location>
        <begin position="1248"/>
        <end position="1289"/>
    </location>
</feature>
<dbReference type="EMBL" id="LR586016">
    <property type="protein sequence ID" value="VIP00743.1"/>
    <property type="molecule type" value="Genomic_DNA"/>
</dbReference>
<organism evidence="2">
    <name type="scientific">Tuwongella immobilis</name>
    <dbReference type="NCBI Taxonomy" id="692036"/>
    <lineage>
        <taxon>Bacteria</taxon>
        <taxon>Pseudomonadati</taxon>
        <taxon>Planctomycetota</taxon>
        <taxon>Planctomycetia</taxon>
        <taxon>Gemmatales</taxon>
        <taxon>Gemmataceae</taxon>
        <taxon>Tuwongella</taxon>
    </lineage>
</organism>
<feature type="region of interest" description="Disordered" evidence="1">
    <location>
        <begin position="1179"/>
        <end position="1227"/>
    </location>
</feature>
<accession>A0A6C2YHX7</accession>
<proteinExistence type="predicted"/>
<dbReference type="EMBL" id="LR593887">
    <property type="protein sequence ID" value="VTR96904.1"/>
    <property type="molecule type" value="Genomic_DNA"/>
</dbReference>
<evidence type="ECO:0008006" key="4">
    <source>
        <dbReference type="Google" id="ProtNLM"/>
    </source>
</evidence>
<dbReference type="GO" id="GO:0005886">
    <property type="term" value="C:plasma membrane"/>
    <property type="evidence" value="ECO:0007669"/>
    <property type="project" value="TreeGrafter"/>
</dbReference>
<feature type="compositionally biased region" description="Pro residues" evidence="1">
    <location>
        <begin position="1205"/>
        <end position="1215"/>
    </location>
</feature>
<keyword evidence="3" id="KW-1185">Reference proteome</keyword>
<name>A0A6C2YHX7_9BACT</name>
<evidence type="ECO:0000256" key="1">
    <source>
        <dbReference type="SAM" id="MobiDB-lite"/>
    </source>
</evidence>
<dbReference type="InParanoid" id="A0A6C2YHX7"/>
<feature type="compositionally biased region" description="Low complexity" evidence="1">
    <location>
        <begin position="1262"/>
        <end position="1271"/>
    </location>
</feature>
<feature type="region of interest" description="Disordered" evidence="1">
    <location>
        <begin position="791"/>
        <end position="854"/>
    </location>
</feature>
<reference evidence="2" key="1">
    <citation type="submission" date="2019-04" db="EMBL/GenBank/DDBJ databases">
        <authorList>
            <consortium name="Science for Life Laboratories"/>
        </authorList>
    </citation>
    <scope>NUCLEOTIDE SEQUENCE</scope>
    <source>
        <strain evidence="2">MBLW1</strain>
    </source>
</reference>